<dbReference type="Gene3D" id="1.10.510.10">
    <property type="entry name" value="Transferase(Phosphotransferase) domain 1"/>
    <property type="match status" value="1"/>
</dbReference>
<dbReference type="InterPro" id="IPR051681">
    <property type="entry name" value="Ser/Thr_Kinases-Pseudokinases"/>
</dbReference>
<dbReference type="GO" id="GO:0003677">
    <property type="term" value="F:DNA binding"/>
    <property type="evidence" value="ECO:0007669"/>
    <property type="project" value="UniProtKB-KW"/>
</dbReference>
<dbReference type="RefSeq" id="WP_185031280.1">
    <property type="nucleotide sequence ID" value="NZ_JACHMQ010000001.1"/>
</dbReference>
<gene>
    <name evidence="3" type="ORF">BKA00_006328</name>
</gene>
<organism evidence="3 4">
    <name type="scientific">Actinomadura coerulea</name>
    <dbReference type="NCBI Taxonomy" id="46159"/>
    <lineage>
        <taxon>Bacteria</taxon>
        <taxon>Bacillati</taxon>
        <taxon>Actinomycetota</taxon>
        <taxon>Actinomycetes</taxon>
        <taxon>Streptosporangiales</taxon>
        <taxon>Thermomonosporaceae</taxon>
        <taxon>Actinomadura</taxon>
    </lineage>
</organism>
<dbReference type="GO" id="GO:0004674">
    <property type="term" value="F:protein serine/threonine kinase activity"/>
    <property type="evidence" value="ECO:0007669"/>
    <property type="project" value="TreeGrafter"/>
</dbReference>
<dbReference type="InterPro" id="IPR000719">
    <property type="entry name" value="Prot_kinase_dom"/>
</dbReference>
<dbReference type="Gene3D" id="3.30.200.20">
    <property type="entry name" value="Phosphorylase Kinase, domain 1"/>
    <property type="match status" value="1"/>
</dbReference>
<evidence type="ECO:0000259" key="2">
    <source>
        <dbReference type="PROSITE" id="PS50011"/>
    </source>
</evidence>
<evidence type="ECO:0000313" key="3">
    <source>
        <dbReference type="EMBL" id="MBB6399414.1"/>
    </source>
</evidence>
<proteinExistence type="predicted"/>
<dbReference type="PANTHER" id="PTHR44329">
    <property type="entry name" value="SERINE/THREONINE-PROTEIN KINASE TNNI3K-RELATED"/>
    <property type="match status" value="1"/>
</dbReference>
<dbReference type="SUPFAM" id="SSF56112">
    <property type="entry name" value="Protein kinase-like (PK-like)"/>
    <property type="match status" value="1"/>
</dbReference>
<keyword evidence="3" id="KW-0238">DNA-binding</keyword>
<sequence>MRVVKDEHGRPLQLTRLLGTGGQGEVWAAGDRVAVKVLRARTRRASERLRQRLRTVRRLDLDGLAISRPLAMLAEPDAGYTMELLGDMTALRVLANPPPRGDLVDWYGETGGLRRRLRLLARAADVLAALHARGIVYGDPSPGNMMASASAEHSQVWLVDADNLEVESVVPDESFTTPGYGAPEVVAGRMGISSLSDAHAFAVVAFELLALVHPFLGDDVQDGAPEDEERAFAGELPWIDDPDDDRNRSSYGLPRRSVLTPGLRTLAERTFGAGRSDPVERATVAEWRTKLQAAADLTLTCAGCRQTFIVGVAACPWCGAGTPRQLMGLMHLAVPGEDTYAGPRDGLAIPPREWLCVTARTAQLAPDTDQDRPVAWLWWEPGSRLAVRNRGREPLWLSRRTGGSPRVVEPDGELTVPVYEDVPEWNVHFGHRSQLHRVLRFRLLGTGRA</sequence>
<keyword evidence="4" id="KW-1185">Reference proteome</keyword>
<name>A0A7X0G4R3_9ACTN</name>
<feature type="domain" description="Protein kinase" evidence="2">
    <location>
        <begin position="12"/>
        <end position="299"/>
    </location>
</feature>
<dbReference type="PROSITE" id="PS50011">
    <property type="entry name" value="PROTEIN_KINASE_DOM"/>
    <property type="match status" value="1"/>
</dbReference>
<keyword evidence="3" id="KW-0808">Transferase</keyword>
<dbReference type="InterPro" id="IPR011009">
    <property type="entry name" value="Kinase-like_dom_sf"/>
</dbReference>
<dbReference type="GO" id="GO:0005524">
    <property type="term" value="F:ATP binding"/>
    <property type="evidence" value="ECO:0007669"/>
    <property type="project" value="InterPro"/>
</dbReference>
<keyword evidence="3" id="KW-0418">Kinase</keyword>
<evidence type="ECO:0000256" key="1">
    <source>
        <dbReference type="SAM" id="MobiDB-lite"/>
    </source>
</evidence>
<reference evidence="3 4" key="1">
    <citation type="submission" date="2020-08" db="EMBL/GenBank/DDBJ databases">
        <title>Sequencing the genomes of 1000 actinobacteria strains.</title>
        <authorList>
            <person name="Klenk H.-P."/>
        </authorList>
    </citation>
    <scope>NUCLEOTIDE SEQUENCE [LARGE SCALE GENOMIC DNA]</scope>
    <source>
        <strain evidence="3 4">DSM 43675</strain>
    </source>
</reference>
<dbReference type="SMART" id="SM00220">
    <property type="entry name" value="S_TKc"/>
    <property type="match status" value="1"/>
</dbReference>
<feature type="region of interest" description="Disordered" evidence="1">
    <location>
        <begin position="233"/>
        <end position="253"/>
    </location>
</feature>
<dbReference type="Pfam" id="PF00069">
    <property type="entry name" value="Pkinase"/>
    <property type="match status" value="1"/>
</dbReference>
<dbReference type="AlphaFoldDB" id="A0A7X0G4R3"/>
<protein>
    <submittedName>
        <fullName evidence="3">DNA-binding helix-hairpin-helix protein with protein kinase domain</fullName>
    </submittedName>
</protein>
<dbReference type="EMBL" id="JACHMQ010000001">
    <property type="protein sequence ID" value="MBB6399414.1"/>
    <property type="molecule type" value="Genomic_DNA"/>
</dbReference>
<accession>A0A7X0G4R3</accession>
<dbReference type="Proteomes" id="UP000546324">
    <property type="component" value="Unassembled WGS sequence"/>
</dbReference>
<evidence type="ECO:0000313" key="4">
    <source>
        <dbReference type="Proteomes" id="UP000546324"/>
    </source>
</evidence>
<comment type="caution">
    <text evidence="3">The sequence shown here is derived from an EMBL/GenBank/DDBJ whole genome shotgun (WGS) entry which is preliminary data.</text>
</comment>